<keyword evidence="4 6" id="KW-0472">Membrane</keyword>
<dbReference type="SUPFAM" id="SSF54427">
    <property type="entry name" value="NTF2-like"/>
    <property type="match status" value="1"/>
</dbReference>
<feature type="transmembrane region" description="Helical" evidence="6">
    <location>
        <begin position="63"/>
        <end position="82"/>
    </location>
</feature>
<feature type="region of interest" description="Disordered" evidence="5">
    <location>
        <begin position="265"/>
        <end position="297"/>
    </location>
</feature>
<gene>
    <name evidence="9" type="ORF">GN299_30310</name>
    <name evidence="8" type="ORF">KF715C_pD20</name>
</gene>
<geneLocation type="plasmid" evidence="10">
    <name>pkf715d dna</name>
</geneLocation>
<evidence type="ECO:0000313" key="8">
    <source>
        <dbReference type="EMBL" id="BAW27560.1"/>
    </source>
</evidence>
<dbReference type="EMBL" id="AP015033">
    <property type="protein sequence ID" value="BAW27560.1"/>
    <property type="molecule type" value="Genomic_DNA"/>
</dbReference>
<dbReference type="AlphaFoldDB" id="A0A1L7NQ07"/>
<evidence type="ECO:0000256" key="3">
    <source>
        <dbReference type="ARBA" id="ARBA00022989"/>
    </source>
</evidence>
<feature type="compositionally biased region" description="Polar residues" evidence="5">
    <location>
        <begin position="265"/>
        <end position="284"/>
    </location>
</feature>
<reference evidence="8 10" key="1">
    <citation type="submission" date="2015-11" db="EMBL/GenBank/DDBJ databases">
        <title>Complete genome sequencing of a biphenyl-degrading bacterium, Pseudomonas putida KF715 (=NBRC110667).</title>
        <authorList>
            <person name="Suenaga H."/>
            <person name="Fujihara N."/>
            <person name="Watanabe T."/>
            <person name="Hirose J."/>
            <person name="Kimura N."/>
            <person name="Yamazoe A."/>
            <person name="Hosoyama A."/>
            <person name="Shimodaira J."/>
            <person name="Furukawa K."/>
        </authorList>
    </citation>
    <scope>NUCLEOTIDE SEQUENCE [LARGE SCALE GENOMIC DNA]</scope>
    <source>
        <strain evidence="8 10">KF715</strain>
        <plasmid evidence="8">pKF715D</plasmid>
        <plasmid evidence="10">Plasmid pkf715d dna</plasmid>
    </source>
</reference>
<reference evidence="9 11" key="2">
    <citation type="submission" date="2019-12" db="EMBL/GenBank/DDBJ databases">
        <authorList>
            <person name="Woiski C."/>
        </authorList>
    </citation>
    <scope>NUCLEOTIDE SEQUENCE [LARGE SCALE GENOMIC DNA]</scope>
    <source>
        <strain evidence="9 11">BOE100</strain>
    </source>
</reference>
<organism evidence="8 10">
    <name type="scientific">Pseudomonas putida</name>
    <name type="common">Arthrobacter siderocapsulatus</name>
    <dbReference type="NCBI Taxonomy" id="303"/>
    <lineage>
        <taxon>Bacteria</taxon>
        <taxon>Pseudomonadati</taxon>
        <taxon>Pseudomonadota</taxon>
        <taxon>Gammaproteobacteria</taxon>
        <taxon>Pseudomonadales</taxon>
        <taxon>Pseudomonadaceae</taxon>
        <taxon>Pseudomonas</taxon>
    </lineage>
</organism>
<proteinExistence type="predicted"/>
<evidence type="ECO:0000256" key="6">
    <source>
        <dbReference type="SAM" id="Phobius"/>
    </source>
</evidence>
<dbReference type="GO" id="GO:0016020">
    <property type="term" value="C:membrane"/>
    <property type="evidence" value="ECO:0007669"/>
    <property type="project" value="UniProtKB-SubCell"/>
</dbReference>
<dbReference type="Proteomes" id="UP000218731">
    <property type="component" value="Plasmid pKF715D"/>
</dbReference>
<evidence type="ECO:0000256" key="1">
    <source>
        <dbReference type="ARBA" id="ARBA00004167"/>
    </source>
</evidence>
<dbReference type="InterPro" id="IPR032710">
    <property type="entry name" value="NTF2-like_dom_sf"/>
</dbReference>
<dbReference type="Proteomes" id="UP000442695">
    <property type="component" value="Unassembled WGS sequence"/>
</dbReference>
<feature type="domain" description="Bacterial virulence protein VirB8" evidence="7">
    <location>
        <begin position="69"/>
        <end position="258"/>
    </location>
</feature>
<dbReference type="RefSeq" id="WP_096427276.1">
    <property type="nucleotide sequence ID" value="NZ_AP015033.1"/>
</dbReference>
<keyword evidence="3 6" id="KW-1133">Transmembrane helix</keyword>
<dbReference type="Gene3D" id="3.10.450.230">
    <property type="entry name" value="VirB8 protein"/>
    <property type="match status" value="1"/>
</dbReference>
<dbReference type="EMBL" id="WOWR01000069">
    <property type="protein sequence ID" value="KAF0251112.1"/>
    <property type="molecule type" value="Genomic_DNA"/>
</dbReference>
<name>A0A1L7NQ07_PSEPU</name>
<evidence type="ECO:0000313" key="9">
    <source>
        <dbReference type="EMBL" id="KAF0251112.1"/>
    </source>
</evidence>
<evidence type="ECO:0000259" key="7">
    <source>
        <dbReference type="Pfam" id="PF04335"/>
    </source>
</evidence>
<evidence type="ECO:0000313" key="11">
    <source>
        <dbReference type="Proteomes" id="UP000442695"/>
    </source>
</evidence>
<sequence length="297" mass="33406">MEVRKKRKQSDTPRTAGDEAALQRFLSTIQEFVESHDDIQQILQASQSWADTEVERKDKMIKWSFRVAGLAVVFAFGSLWVAHRAVETAMVPPPAPQVLVMNETTGAINPLRSLEEVKDKFEDALLRRALNTFAVCRERYIKDMAESDYFCAAAFMSPQLQSQWGKYWDTENPDGPLNVYGNKATVKVQIETISPRENTKGIVDTAQIHFKRTVTANGIPTVTYWIADIAFQMVNLPKSEEQRRVNDIGLQITQYNTNQVLTAPNPTARRQGQAVQSQPAQRSGLSAPAYSPTDGRE</sequence>
<evidence type="ECO:0000256" key="4">
    <source>
        <dbReference type="ARBA" id="ARBA00023136"/>
    </source>
</evidence>
<protein>
    <submittedName>
        <fullName evidence="8">VirB8 protein</fullName>
    </submittedName>
</protein>
<dbReference type="CDD" id="cd16424">
    <property type="entry name" value="VirB8"/>
    <property type="match status" value="1"/>
</dbReference>
<accession>A0A1L7NQ07</accession>
<keyword evidence="2 6" id="KW-0812">Transmembrane</keyword>
<evidence type="ECO:0000256" key="2">
    <source>
        <dbReference type="ARBA" id="ARBA00022692"/>
    </source>
</evidence>
<comment type="subcellular location">
    <subcellularLocation>
        <location evidence="1">Membrane</location>
        <topology evidence="1">Single-pass membrane protein</topology>
    </subcellularLocation>
</comment>
<evidence type="ECO:0000256" key="5">
    <source>
        <dbReference type="SAM" id="MobiDB-lite"/>
    </source>
</evidence>
<dbReference type="Pfam" id="PF04335">
    <property type="entry name" value="VirB8"/>
    <property type="match status" value="1"/>
</dbReference>
<keyword evidence="8" id="KW-0614">Plasmid</keyword>
<evidence type="ECO:0000313" key="10">
    <source>
        <dbReference type="Proteomes" id="UP000218731"/>
    </source>
</evidence>
<dbReference type="InterPro" id="IPR007430">
    <property type="entry name" value="VirB8"/>
</dbReference>
<geneLocation type="plasmid" evidence="8">
    <name>pKF715D</name>
</geneLocation>